<dbReference type="SUPFAM" id="SSF53067">
    <property type="entry name" value="Actin-like ATPase domain"/>
    <property type="match status" value="2"/>
</dbReference>
<comment type="similarity">
    <text evidence="1 4">Belongs to the FGGY kinase family.</text>
</comment>
<keyword evidence="3 4" id="KW-0418">Kinase</keyword>
<dbReference type="InterPro" id="IPR018485">
    <property type="entry name" value="FGGY_C"/>
</dbReference>
<name>A0A841SZJ7_9BACL</name>
<dbReference type="GO" id="GO:0005975">
    <property type="term" value="P:carbohydrate metabolic process"/>
    <property type="evidence" value="ECO:0007669"/>
    <property type="project" value="InterPro"/>
</dbReference>
<feature type="domain" description="Carbohydrate kinase FGGY C-terminal" evidence="6">
    <location>
        <begin position="285"/>
        <end position="441"/>
    </location>
</feature>
<dbReference type="InterPro" id="IPR018484">
    <property type="entry name" value="FGGY_N"/>
</dbReference>
<evidence type="ECO:0000313" key="7">
    <source>
        <dbReference type="EMBL" id="MBB6636289.1"/>
    </source>
</evidence>
<dbReference type="Gene3D" id="3.30.420.40">
    <property type="match status" value="2"/>
</dbReference>
<dbReference type="CDD" id="cd07804">
    <property type="entry name" value="ASKHA_NBD_FGGY_RrXK-like"/>
    <property type="match status" value="1"/>
</dbReference>
<evidence type="ECO:0000259" key="5">
    <source>
        <dbReference type="Pfam" id="PF00370"/>
    </source>
</evidence>
<accession>A0A841SZJ7</accession>
<evidence type="ECO:0000259" key="6">
    <source>
        <dbReference type="Pfam" id="PF02782"/>
    </source>
</evidence>
<protein>
    <submittedName>
        <fullName evidence="7">FGGY-family carbohydrate kinase</fullName>
    </submittedName>
</protein>
<dbReference type="RefSeq" id="WP_185121502.1">
    <property type="nucleotide sequence ID" value="NZ_JACJVQ010000017.1"/>
</dbReference>
<evidence type="ECO:0000256" key="3">
    <source>
        <dbReference type="ARBA" id="ARBA00022777"/>
    </source>
</evidence>
<dbReference type="EMBL" id="JACJVQ010000017">
    <property type="protein sequence ID" value="MBB6636289.1"/>
    <property type="molecule type" value="Genomic_DNA"/>
</dbReference>
<dbReference type="Proteomes" id="UP000535838">
    <property type="component" value="Unassembled WGS sequence"/>
</dbReference>
<organism evidence="7 8">
    <name type="scientific">Cohnella thailandensis</name>
    <dbReference type="NCBI Taxonomy" id="557557"/>
    <lineage>
        <taxon>Bacteria</taxon>
        <taxon>Bacillati</taxon>
        <taxon>Bacillota</taxon>
        <taxon>Bacilli</taxon>
        <taxon>Bacillales</taxon>
        <taxon>Paenibacillaceae</taxon>
        <taxon>Cohnella</taxon>
    </lineage>
</organism>
<dbReference type="PANTHER" id="PTHR43095">
    <property type="entry name" value="SUGAR KINASE"/>
    <property type="match status" value="1"/>
</dbReference>
<dbReference type="Pfam" id="PF00370">
    <property type="entry name" value="FGGY_N"/>
    <property type="match status" value="1"/>
</dbReference>
<evidence type="ECO:0000313" key="8">
    <source>
        <dbReference type="Proteomes" id="UP000535838"/>
    </source>
</evidence>
<dbReference type="PIRSF" id="PIRSF000538">
    <property type="entry name" value="GlpK"/>
    <property type="match status" value="1"/>
</dbReference>
<gene>
    <name evidence="7" type="ORF">H7B67_19370</name>
</gene>
<keyword evidence="8" id="KW-1185">Reference proteome</keyword>
<dbReference type="Pfam" id="PF02782">
    <property type="entry name" value="FGGY_C"/>
    <property type="match status" value="1"/>
</dbReference>
<dbReference type="GO" id="GO:0016301">
    <property type="term" value="F:kinase activity"/>
    <property type="evidence" value="ECO:0007669"/>
    <property type="project" value="UniProtKB-KW"/>
</dbReference>
<dbReference type="AlphaFoldDB" id="A0A841SZJ7"/>
<evidence type="ECO:0000256" key="4">
    <source>
        <dbReference type="RuleBase" id="RU003733"/>
    </source>
</evidence>
<comment type="caution">
    <text evidence="7">The sequence shown here is derived from an EMBL/GenBank/DDBJ whole genome shotgun (WGS) entry which is preliminary data.</text>
</comment>
<evidence type="ECO:0000256" key="1">
    <source>
        <dbReference type="ARBA" id="ARBA00009156"/>
    </source>
</evidence>
<dbReference type="PROSITE" id="PS00445">
    <property type="entry name" value="FGGY_KINASES_2"/>
    <property type="match status" value="1"/>
</dbReference>
<keyword evidence="2 4" id="KW-0808">Transferase</keyword>
<dbReference type="GO" id="GO:0016773">
    <property type="term" value="F:phosphotransferase activity, alcohol group as acceptor"/>
    <property type="evidence" value="ECO:0007669"/>
    <property type="project" value="InterPro"/>
</dbReference>
<feature type="domain" description="Carbohydrate kinase FGGY N-terminal" evidence="5">
    <location>
        <begin position="4"/>
        <end position="246"/>
    </location>
</feature>
<proteinExistence type="inferred from homology"/>
<dbReference type="InterPro" id="IPR018483">
    <property type="entry name" value="Carb_kinase_FGGY_CS"/>
</dbReference>
<dbReference type="InterPro" id="IPR050406">
    <property type="entry name" value="FGGY_Carb_Kinase"/>
</dbReference>
<dbReference type="InterPro" id="IPR043129">
    <property type="entry name" value="ATPase_NBD"/>
</dbReference>
<sequence>MSSYSLGIDIGTTAVKAILLSEDRIVYQTSAAHHLLSERHGWAEEDAGEWWGNAVKVVRETLAAVPDARDGIRAIGVSGMVPAIVVLDERGEPLRNSIQQNDARATEQIERLKRELDQERLFAATGGFTNQQHVLPRLLWLREHEPRLWPRISAVLGSYDYINYKLTGTLALEINWAVESGMFDIRKREWIGEQLKLLGLPESAFPPVKESAERIGVVSEEAAAMTGLRPGTPVIAGSADHIASTLAAGILEQGELLIKFGGAGDILYCMNEIRPAPELFFDYHVYPGKYLLNGCMASSGSLVKWYSNELLQDDSPDLFARLDRDAERVPPGSDGLIILPYFLGEKTPIFDPEARGVLFGLSLAHKREHLFRAILESVIYGFRHHIEVIHGLGYEPQRILATNGGAKSKFWCQIAADVLNAEIRSYPSHPGSALGVAFLAGKSEGVYGSWEQIRDFLVDYRDFKPDPSRAAVYDKAYAIYRKLYAQLKPLFAEVGAMYGDSADRQEEQPL</sequence>
<reference evidence="7 8" key="1">
    <citation type="submission" date="2020-08" db="EMBL/GenBank/DDBJ databases">
        <title>Cohnella phylogeny.</title>
        <authorList>
            <person name="Dunlap C."/>
        </authorList>
    </citation>
    <scope>NUCLEOTIDE SEQUENCE [LARGE SCALE GENOMIC DNA]</scope>
    <source>
        <strain evidence="7 8">DSM 25241</strain>
    </source>
</reference>
<evidence type="ECO:0000256" key="2">
    <source>
        <dbReference type="ARBA" id="ARBA00022679"/>
    </source>
</evidence>
<dbReference type="InterPro" id="IPR000577">
    <property type="entry name" value="Carb_kinase_FGGY"/>
</dbReference>
<dbReference type="PANTHER" id="PTHR43095:SF5">
    <property type="entry name" value="XYLULOSE KINASE"/>
    <property type="match status" value="1"/>
</dbReference>